<dbReference type="InterPro" id="IPR011333">
    <property type="entry name" value="SKP1/BTB/POZ_sf"/>
</dbReference>
<evidence type="ECO:0000313" key="1">
    <source>
        <dbReference type="EMBL" id="KAE8137765.1"/>
    </source>
</evidence>
<dbReference type="OrthoDB" id="5326346at2759"/>
<dbReference type="Gene3D" id="3.30.710.10">
    <property type="entry name" value="Potassium Channel Kv1.1, Chain A"/>
    <property type="match status" value="1"/>
</dbReference>
<dbReference type="SUPFAM" id="SSF54695">
    <property type="entry name" value="POZ domain"/>
    <property type="match status" value="1"/>
</dbReference>
<organism evidence="1 2">
    <name type="scientific">Aspergillus pseudotamarii</name>
    <dbReference type="NCBI Taxonomy" id="132259"/>
    <lineage>
        <taxon>Eukaryota</taxon>
        <taxon>Fungi</taxon>
        <taxon>Dikarya</taxon>
        <taxon>Ascomycota</taxon>
        <taxon>Pezizomycotina</taxon>
        <taxon>Eurotiomycetes</taxon>
        <taxon>Eurotiomycetidae</taxon>
        <taxon>Eurotiales</taxon>
        <taxon>Aspergillaceae</taxon>
        <taxon>Aspergillus</taxon>
        <taxon>Aspergillus subgen. Circumdati</taxon>
    </lineage>
</organism>
<gene>
    <name evidence="1" type="ORF">BDV38DRAFT_271073</name>
</gene>
<keyword evidence="2" id="KW-1185">Reference proteome</keyword>
<dbReference type="EMBL" id="ML743575">
    <property type="protein sequence ID" value="KAE8137765.1"/>
    <property type="molecule type" value="Genomic_DNA"/>
</dbReference>
<proteinExistence type="predicted"/>
<dbReference type="AlphaFoldDB" id="A0A5N6SSZ7"/>
<accession>A0A5N6SSZ7</accession>
<reference evidence="1 2" key="1">
    <citation type="submission" date="2019-04" db="EMBL/GenBank/DDBJ databases">
        <title>Friends and foes A comparative genomics study of 23 Aspergillus species from section Flavi.</title>
        <authorList>
            <consortium name="DOE Joint Genome Institute"/>
            <person name="Kjaerbolling I."/>
            <person name="Vesth T."/>
            <person name="Frisvad J.C."/>
            <person name="Nybo J.L."/>
            <person name="Theobald S."/>
            <person name="Kildgaard S."/>
            <person name="Isbrandt T."/>
            <person name="Kuo A."/>
            <person name="Sato A."/>
            <person name="Lyhne E.K."/>
            <person name="Kogle M.E."/>
            <person name="Wiebenga A."/>
            <person name="Kun R.S."/>
            <person name="Lubbers R.J."/>
            <person name="Makela M.R."/>
            <person name="Barry K."/>
            <person name="Chovatia M."/>
            <person name="Clum A."/>
            <person name="Daum C."/>
            <person name="Haridas S."/>
            <person name="He G."/>
            <person name="LaButti K."/>
            <person name="Lipzen A."/>
            <person name="Mondo S."/>
            <person name="Riley R."/>
            <person name="Salamov A."/>
            <person name="Simmons B.A."/>
            <person name="Magnuson J.K."/>
            <person name="Henrissat B."/>
            <person name="Mortensen U.H."/>
            <person name="Larsen T.O."/>
            <person name="Devries R.P."/>
            <person name="Grigoriev I.V."/>
            <person name="Machida M."/>
            <person name="Baker S.E."/>
            <person name="Andersen M.R."/>
        </authorList>
    </citation>
    <scope>NUCLEOTIDE SEQUENCE [LARGE SCALE GENOMIC DNA]</scope>
    <source>
        <strain evidence="1 2">CBS 117625</strain>
    </source>
</reference>
<evidence type="ECO:0008006" key="3">
    <source>
        <dbReference type="Google" id="ProtNLM"/>
    </source>
</evidence>
<evidence type="ECO:0000313" key="2">
    <source>
        <dbReference type="Proteomes" id="UP000325672"/>
    </source>
</evidence>
<sequence>MDQPTHIFDPDGEVIITLQGPAHTFAPWNADGKTPAKEGSVEGAPVEEAPAGVILDDQHEEEHVKEQSYRIQASAKHLIFASPVFKKALTGRWNEGFQLFKTGVVQITTSGWDLDAYLILMNIIHSQLHELPRELSLDLLAKVAVLADYYECQTLVQYFAERWIEHLKVNLPTTYSRDTVLWIWVSWIFRQSTEFQKTTFIAISQGSDTITNLGLPIPETVLYKVNSHRTNAILTIISTLNKLRDDLLNGIHGCSFECSSIMLGALTKHMHANALLSPEPRYPYKGLNYNGLLETVRNFKSPLLYTIQGYSGYGNQHKCRASSFSSLIIIQEDTVQALSLSSHALQLSP</sequence>
<name>A0A5N6SSZ7_ASPPS</name>
<dbReference type="Proteomes" id="UP000325672">
    <property type="component" value="Unassembled WGS sequence"/>
</dbReference>
<protein>
    <recommendedName>
        <fullName evidence="3">BTB domain-containing protein</fullName>
    </recommendedName>
</protein>
<dbReference type="GeneID" id="43641460"/>
<dbReference type="RefSeq" id="XP_031913828.1">
    <property type="nucleotide sequence ID" value="XM_032057250.1"/>
</dbReference>